<dbReference type="InterPro" id="IPR036412">
    <property type="entry name" value="HAD-like_sf"/>
</dbReference>
<dbReference type="AlphaFoldDB" id="A0A0R2CFL7"/>
<dbReference type="SUPFAM" id="SSF56784">
    <property type="entry name" value="HAD-like"/>
    <property type="match status" value="1"/>
</dbReference>
<dbReference type="CDD" id="cd07516">
    <property type="entry name" value="HAD_Pase"/>
    <property type="match status" value="1"/>
</dbReference>
<gene>
    <name evidence="1" type="ORF">FC80_GL001728</name>
</gene>
<dbReference type="GO" id="GO:0016791">
    <property type="term" value="F:phosphatase activity"/>
    <property type="evidence" value="ECO:0007669"/>
    <property type="project" value="TreeGrafter"/>
</dbReference>
<protein>
    <submittedName>
        <fullName evidence="1">HAD superfamily hydrolase</fullName>
    </submittedName>
</protein>
<name>A0A0R2CFL7_9LACO</name>
<evidence type="ECO:0000313" key="2">
    <source>
        <dbReference type="Proteomes" id="UP000051131"/>
    </source>
</evidence>
<organism evidence="1 2">
    <name type="scientific">Liquorilactobacillus cacaonum DSM 21116</name>
    <dbReference type="NCBI Taxonomy" id="1423729"/>
    <lineage>
        <taxon>Bacteria</taxon>
        <taxon>Bacillati</taxon>
        <taxon>Bacillota</taxon>
        <taxon>Bacilli</taxon>
        <taxon>Lactobacillales</taxon>
        <taxon>Lactobacillaceae</taxon>
        <taxon>Liquorilactobacillus</taxon>
    </lineage>
</organism>
<dbReference type="EMBL" id="AYZE01000017">
    <property type="protein sequence ID" value="KRM89906.1"/>
    <property type="molecule type" value="Genomic_DNA"/>
</dbReference>
<comment type="caution">
    <text evidence="1">The sequence shown here is derived from an EMBL/GenBank/DDBJ whole genome shotgun (WGS) entry which is preliminary data.</text>
</comment>
<dbReference type="NCBIfam" id="TIGR01484">
    <property type="entry name" value="HAD-SF-IIB"/>
    <property type="match status" value="1"/>
</dbReference>
<dbReference type="InterPro" id="IPR023214">
    <property type="entry name" value="HAD_sf"/>
</dbReference>
<dbReference type="STRING" id="1423729.FC80_GL001728"/>
<reference evidence="1 2" key="1">
    <citation type="journal article" date="2015" name="Genome Announc.">
        <title>Expanding the biotechnology potential of lactobacilli through comparative genomics of 213 strains and associated genera.</title>
        <authorList>
            <person name="Sun Z."/>
            <person name="Harris H.M."/>
            <person name="McCann A."/>
            <person name="Guo C."/>
            <person name="Argimon S."/>
            <person name="Zhang W."/>
            <person name="Yang X."/>
            <person name="Jeffery I.B."/>
            <person name="Cooney J.C."/>
            <person name="Kagawa T.F."/>
            <person name="Liu W."/>
            <person name="Song Y."/>
            <person name="Salvetti E."/>
            <person name="Wrobel A."/>
            <person name="Rasinkangas P."/>
            <person name="Parkhill J."/>
            <person name="Rea M.C."/>
            <person name="O'Sullivan O."/>
            <person name="Ritari J."/>
            <person name="Douillard F.P."/>
            <person name="Paul Ross R."/>
            <person name="Yang R."/>
            <person name="Briner A.E."/>
            <person name="Felis G.E."/>
            <person name="de Vos W.M."/>
            <person name="Barrangou R."/>
            <person name="Klaenhammer T.R."/>
            <person name="Caufield P.W."/>
            <person name="Cui Y."/>
            <person name="Zhang H."/>
            <person name="O'Toole P.W."/>
        </authorList>
    </citation>
    <scope>NUCLEOTIDE SEQUENCE [LARGE SCALE GENOMIC DNA]</scope>
    <source>
        <strain evidence="1 2">DSM 21116</strain>
    </source>
</reference>
<dbReference type="SFLD" id="SFLDG01144">
    <property type="entry name" value="C2.B.4:_PGP_Like"/>
    <property type="match status" value="1"/>
</dbReference>
<dbReference type="PANTHER" id="PTHR10000:SF8">
    <property type="entry name" value="HAD SUPERFAMILY HYDROLASE-LIKE, TYPE 3"/>
    <property type="match status" value="1"/>
</dbReference>
<dbReference type="InterPro" id="IPR000150">
    <property type="entry name" value="Cof"/>
</dbReference>
<dbReference type="RefSeq" id="WP_057829767.1">
    <property type="nucleotide sequence ID" value="NZ_AYZE01000017.1"/>
</dbReference>
<dbReference type="PATRIC" id="fig|1423729.3.peg.1755"/>
<dbReference type="PROSITE" id="PS01228">
    <property type="entry name" value="COF_1"/>
    <property type="match status" value="1"/>
</dbReference>
<proteinExistence type="predicted"/>
<dbReference type="Pfam" id="PF08282">
    <property type="entry name" value="Hydrolase_3"/>
    <property type="match status" value="1"/>
</dbReference>
<dbReference type="NCBIfam" id="TIGR00099">
    <property type="entry name" value="Cof-subfamily"/>
    <property type="match status" value="1"/>
</dbReference>
<dbReference type="SFLD" id="SFLDS00003">
    <property type="entry name" value="Haloacid_Dehalogenase"/>
    <property type="match status" value="1"/>
</dbReference>
<dbReference type="GO" id="GO:0000287">
    <property type="term" value="F:magnesium ion binding"/>
    <property type="evidence" value="ECO:0007669"/>
    <property type="project" value="TreeGrafter"/>
</dbReference>
<accession>A0A0R2CFL7</accession>
<dbReference type="PANTHER" id="PTHR10000">
    <property type="entry name" value="PHOSPHOSERINE PHOSPHATASE"/>
    <property type="match status" value="1"/>
</dbReference>
<keyword evidence="2" id="KW-1185">Reference proteome</keyword>
<dbReference type="Proteomes" id="UP000051131">
    <property type="component" value="Unassembled WGS sequence"/>
</dbReference>
<sequence length="275" mass="30340">MEEITISIKLVAIDIDGTLVNSQKELTKRTRQVIIQAKQKGIKIVICTGRPISGVKDLLKELELDGQEDQYVVSFGGAMIQTTTGTVINTQPIDYESYLKLENLARELNLHFHAISKNRIYTANKDIGYYTIYESTLVSLGVSYRTPLEMENIELIKAMFIDEPVTLDRAISDWTPFAKLEDSLVFTKSAPFYLEANAKGVNKGSALAKLKDVLGISSEEIMAIGDEQNDLSMIKFAGLGVAMGNAIPSVKNVADEITTDNDHDGVAEALKKYVL</sequence>
<dbReference type="Gene3D" id="3.30.1240.10">
    <property type="match status" value="1"/>
</dbReference>
<dbReference type="NCBIfam" id="NF007806">
    <property type="entry name" value="PRK10513.1"/>
    <property type="match status" value="1"/>
</dbReference>
<keyword evidence="1" id="KW-0378">Hydrolase</keyword>
<evidence type="ECO:0000313" key="1">
    <source>
        <dbReference type="EMBL" id="KRM89906.1"/>
    </source>
</evidence>
<dbReference type="GO" id="GO:0005829">
    <property type="term" value="C:cytosol"/>
    <property type="evidence" value="ECO:0007669"/>
    <property type="project" value="TreeGrafter"/>
</dbReference>
<dbReference type="InterPro" id="IPR006379">
    <property type="entry name" value="HAD-SF_hydro_IIB"/>
</dbReference>
<dbReference type="SFLD" id="SFLDG01140">
    <property type="entry name" value="C2.B:_Phosphomannomutase_and_P"/>
    <property type="match status" value="1"/>
</dbReference>
<dbReference type="Gene3D" id="3.40.50.1000">
    <property type="entry name" value="HAD superfamily/HAD-like"/>
    <property type="match status" value="1"/>
</dbReference>